<evidence type="ECO:0000313" key="2">
    <source>
        <dbReference type="Proteomes" id="UP000295136"/>
    </source>
</evidence>
<protein>
    <recommendedName>
        <fullName evidence="3">Nucleotidyl transferase AbiEii/AbiGii toxin family protein</fullName>
    </recommendedName>
</protein>
<gene>
    <name evidence="1" type="ORF">E1295_25495</name>
</gene>
<reference evidence="1 2" key="1">
    <citation type="submission" date="2019-03" db="EMBL/GenBank/DDBJ databases">
        <title>Draft genome sequences of novel Actinobacteria.</title>
        <authorList>
            <person name="Sahin N."/>
            <person name="Ay H."/>
            <person name="Saygin H."/>
        </authorList>
    </citation>
    <scope>NUCLEOTIDE SEQUENCE [LARGE SCALE GENOMIC DNA]</scope>
    <source>
        <strain evidence="1 2">6K102</strain>
    </source>
</reference>
<dbReference type="Proteomes" id="UP000295136">
    <property type="component" value="Unassembled WGS sequence"/>
</dbReference>
<organism evidence="1 2">
    <name type="scientific">Nonomuraea mesophila</name>
    <dbReference type="NCBI Taxonomy" id="2530382"/>
    <lineage>
        <taxon>Bacteria</taxon>
        <taxon>Bacillati</taxon>
        <taxon>Actinomycetota</taxon>
        <taxon>Actinomycetes</taxon>
        <taxon>Streptosporangiales</taxon>
        <taxon>Streptosporangiaceae</taxon>
        <taxon>Nonomuraea</taxon>
    </lineage>
</organism>
<keyword evidence="2" id="KW-1185">Reference proteome</keyword>
<evidence type="ECO:0000313" key="1">
    <source>
        <dbReference type="EMBL" id="TDE44097.1"/>
    </source>
</evidence>
<dbReference type="AlphaFoldDB" id="A0A4R5F8M9"/>
<comment type="caution">
    <text evidence="1">The sequence shown here is derived from an EMBL/GenBank/DDBJ whole genome shotgun (WGS) entry which is preliminary data.</text>
</comment>
<evidence type="ECO:0008006" key="3">
    <source>
        <dbReference type="Google" id="ProtNLM"/>
    </source>
</evidence>
<dbReference type="EMBL" id="SMLD01000073">
    <property type="protein sequence ID" value="TDE44097.1"/>
    <property type="molecule type" value="Genomic_DNA"/>
</dbReference>
<sequence>MDALHELVARIGLAATERFGFALAGGYAVQAHGFLARQSEDVDLSTAHNAIDDSPEQQTLGLTWRCSGSRCPLWRASPTRPWVSMA</sequence>
<accession>A0A4R5F8M9</accession>
<name>A0A4R5F8M9_9ACTN</name>
<proteinExistence type="predicted"/>